<dbReference type="Pfam" id="PF08386">
    <property type="entry name" value="Abhydrolase_4"/>
    <property type="match status" value="1"/>
</dbReference>
<evidence type="ECO:0000259" key="4">
    <source>
        <dbReference type="Pfam" id="PF00561"/>
    </source>
</evidence>
<dbReference type="Proteomes" id="UP000193144">
    <property type="component" value="Unassembled WGS sequence"/>
</dbReference>
<accession>A0A1Y1YMH7</accession>
<keyword evidence="7" id="KW-1185">Reference proteome</keyword>
<dbReference type="SUPFAM" id="SSF53474">
    <property type="entry name" value="alpha/beta-Hydrolases"/>
    <property type="match status" value="1"/>
</dbReference>
<dbReference type="Pfam" id="PF00561">
    <property type="entry name" value="Abhydrolase_1"/>
    <property type="match status" value="1"/>
</dbReference>
<dbReference type="GO" id="GO:0016787">
    <property type="term" value="F:hydrolase activity"/>
    <property type="evidence" value="ECO:0007669"/>
    <property type="project" value="UniProtKB-KW"/>
</dbReference>
<dbReference type="InterPro" id="IPR013595">
    <property type="entry name" value="Pept_S33_TAP-like_C"/>
</dbReference>
<dbReference type="PANTHER" id="PTHR43248">
    <property type="entry name" value="2-SUCCINYL-6-HYDROXY-2,4-CYCLOHEXADIENE-1-CARBOXYLATE SYNTHASE"/>
    <property type="match status" value="1"/>
</dbReference>
<comment type="similarity">
    <text evidence="1">Belongs to the peptidase S33 family.</text>
</comment>
<keyword evidence="2" id="KW-0378">Hydrolase</keyword>
<sequence length="498" mass="53935">MTLKQTPSCTRLLLSLVTFSSSALSIPISTYATPNGISWGNCSSELGLPPALQCATFSVPVNWDKPFGDHFNLGLVRLPRPSNSTGKRIGHLFVNPGGPGGSAIRIVARIATGRWSVSSELKGSFDFIGVDPRGVGLSSAVNCSADIWNERVSQFPKTQEEYDQLVDHNRRLGESCLNLTGDIVNYLDTISAVKDHEAVRVALGEKLNYLGLSYGTQLGSQYAQLFPDNIRVMVLDGMLQHSQTESSNVLIESTAYAYELDQAFKWAENNETSPLKGRDVEKLWYDLLKNATTKPIPAPGCDDISCRKDVNEEEIRLNAQGFVISASAAARALFADALFQASEGNATLLSTPLTSQEDIGLYPGIAIGCQDWSAYTSSFPGMQAKMRIGEVFAPLNKGACQSWTLQASCAGWPAPLSNPPAKLNVKTRDPILMVNANGDPSTSYVWAVGMLEEIKNQVLLTRNGHGHTSWLLGGNTTKAIDHFLITKELPEAGTVFDS</sequence>
<dbReference type="InterPro" id="IPR000073">
    <property type="entry name" value="AB_hydrolase_1"/>
</dbReference>
<comment type="caution">
    <text evidence="6">The sequence shown here is derived from an EMBL/GenBank/DDBJ whole genome shotgun (WGS) entry which is preliminary data.</text>
</comment>
<keyword evidence="3" id="KW-0732">Signal</keyword>
<feature type="domain" description="AB hydrolase-1" evidence="4">
    <location>
        <begin position="91"/>
        <end position="271"/>
    </location>
</feature>
<gene>
    <name evidence="6" type="ORF">BCR34DRAFT_495531</name>
</gene>
<dbReference type="AlphaFoldDB" id="A0A1Y1YMH7"/>
<evidence type="ECO:0000313" key="7">
    <source>
        <dbReference type="Proteomes" id="UP000193144"/>
    </source>
</evidence>
<reference evidence="6 7" key="1">
    <citation type="submission" date="2016-07" db="EMBL/GenBank/DDBJ databases">
        <title>Pervasive Adenine N6-methylation of Active Genes in Fungi.</title>
        <authorList>
            <consortium name="DOE Joint Genome Institute"/>
            <person name="Mondo S.J."/>
            <person name="Dannebaum R.O."/>
            <person name="Kuo R.C."/>
            <person name="Labutti K."/>
            <person name="Haridas S."/>
            <person name="Kuo A."/>
            <person name="Salamov A."/>
            <person name="Ahrendt S.R."/>
            <person name="Lipzen A."/>
            <person name="Sullivan W."/>
            <person name="Andreopoulos W.B."/>
            <person name="Clum A."/>
            <person name="Lindquist E."/>
            <person name="Daum C."/>
            <person name="Ramamoorthy G.K."/>
            <person name="Gryganskyi A."/>
            <person name="Culley D."/>
            <person name="Magnuson J.K."/>
            <person name="James T.Y."/>
            <person name="O'Malley M.A."/>
            <person name="Stajich J.E."/>
            <person name="Spatafora J.W."/>
            <person name="Visel A."/>
            <person name="Grigoriev I.V."/>
        </authorList>
    </citation>
    <scope>NUCLEOTIDE SEQUENCE [LARGE SCALE GENOMIC DNA]</scope>
    <source>
        <strain evidence="6 7">CBS 115471</strain>
    </source>
</reference>
<evidence type="ECO:0000256" key="3">
    <source>
        <dbReference type="SAM" id="SignalP"/>
    </source>
</evidence>
<feature type="signal peptide" evidence="3">
    <location>
        <begin position="1"/>
        <end position="25"/>
    </location>
</feature>
<dbReference type="STRING" id="1231657.A0A1Y1YMH7"/>
<dbReference type="EMBL" id="MCFA01000201">
    <property type="protein sequence ID" value="ORX99201.1"/>
    <property type="molecule type" value="Genomic_DNA"/>
</dbReference>
<dbReference type="PANTHER" id="PTHR43248:SF30">
    <property type="entry name" value="AB HYDROLASE-1 DOMAIN-CONTAINING PROTEIN"/>
    <property type="match status" value="1"/>
</dbReference>
<feature type="domain" description="Peptidase S33 tripeptidyl aminopeptidase-like C-terminal" evidence="5">
    <location>
        <begin position="401"/>
        <end position="495"/>
    </location>
</feature>
<evidence type="ECO:0000256" key="1">
    <source>
        <dbReference type="ARBA" id="ARBA00010088"/>
    </source>
</evidence>
<organism evidence="6 7">
    <name type="scientific">Clohesyomyces aquaticus</name>
    <dbReference type="NCBI Taxonomy" id="1231657"/>
    <lineage>
        <taxon>Eukaryota</taxon>
        <taxon>Fungi</taxon>
        <taxon>Dikarya</taxon>
        <taxon>Ascomycota</taxon>
        <taxon>Pezizomycotina</taxon>
        <taxon>Dothideomycetes</taxon>
        <taxon>Pleosporomycetidae</taxon>
        <taxon>Pleosporales</taxon>
        <taxon>Lindgomycetaceae</taxon>
        <taxon>Clohesyomyces</taxon>
    </lineage>
</organism>
<evidence type="ECO:0000256" key="2">
    <source>
        <dbReference type="ARBA" id="ARBA00022801"/>
    </source>
</evidence>
<dbReference type="InterPro" id="IPR051601">
    <property type="entry name" value="Serine_prot/Carboxylest_S33"/>
</dbReference>
<proteinExistence type="inferred from homology"/>
<protein>
    <submittedName>
        <fullName evidence="6">TAP-like protein-domain-containing protein</fullName>
    </submittedName>
</protein>
<dbReference type="Gene3D" id="3.40.50.1820">
    <property type="entry name" value="alpha/beta hydrolase"/>
    <property type="match status" value="1"/>
</dbReference>
<evidence type="ECO:0000259" key="5">
    <source>
        <dbReference type="Pfam" id="PF08386"/>
    </source>
</evidence>
<dbReference type="InterPro" id="IPR029058">
    <property type="entry name" value="AB_hydrolase_fold"/>
</dbReference>
<dbReference type="OrthoDB" id="425534at2759"/>
<feature type="chain" id="PRO_5012372622" evidence="3">
    <location>
        <begin position="26"/>
        <end position="498"/>
    </location>
</feature>
<evidence type="ECO:0000313" key="6">
    <source>
        <dbReference type="EMBL" id="ORX99201.1"/>
    </source>
</evidence>
<name>A0A1Y1YMH7_9PLEO</name>